<dbReference type="PANTHER" id="PTHR30204:SF97">
    <property type="entry name" value="MERR FAMILY REGULATORY PROTEIN"/>
    <property type="match status" value="1"/>
</dbReference>
<accession>A0ABP8VGV0</accession>
<evidence type="ECO:0000313" key="4">
    <source>
        <dbReference type="Proteomes" id="UP001500192"/>
    </source>
</evidence>
<dbReference type="PANTHER" id="PTHR30204">
    <property type="entry name" value="REDOX-CYCLING DRUG-SENSING TRANSCRIPTIONAL ACTIVATOR SOXR"/>
    <property type="match status" value="1"/>
</dbReference>
<dbReference type="PROSITE" id="PS00552">
    <property type="entry name" value="HTH_MERR_1"/>
    <property type="match status" value="1"/>
</dbReference>
<protein>
    <submittedName>
        <fullName evidence="3">MerR family transcriptional regulator</fullName>
    </submittedName>
</protein>
<gene>
    <name evidence="3" type="ORF">GCM10023214_62200</name>
</gene>
<evidence type="ECO:0000256" key="1">
    <source>
        <dbReference type="ARBA" id="ARBA00023125"/>
    </source>
</evidence>
<dbReference type="Pfam" id="PF13411">
    <property type="entry name" value="MerR_1"/>
    <property type="match status" value="1"/>
</dbReference>
<dbReference type="InterPro" id="IPR009061">
    <property type="entry name" value="DNA-bd_dom_put_sf"/>
</dbReference>
<dbReference type="Proteomes" id="UP001500192">
    <property type="component" value="Unassembled WGS sequence"/>
</dbReference>
<evidence type="ECO:0000259" key="2">
    <source>
        <dbReference type="PROSITE" id="PS50937"/>
    </source>
</evidence>
<keyword evidence="1" id="KW-0238">DNA-binding</keyword>
<dbReference type="InterPro" id="IPR047057">
    <property type="entry name" value="MerR_fam"/>
</dbReference>
<dbReference type="Gene3D" id="1.10.1660.10">
    <property type="match status" value="1"/>
</dbReference>
<organism evidence="3 4">
    <name type="scientific">Amycolatopsis dongchuanensis</name>
    <dbReference type="NCBI Taxonomy" id="1070866"/>
    <lineage>
        <taxon>Bacteria</taxon>
        <taxon>Bacillati</taxon>
        <taxon>Actinomycetota</taxon>
        <taxon>Actinomycetes</taxon>
        <taxon>Pseudonocardiales</taxon>
        <taxon>Pseudonocardiaceae</taxon>
        <taxon>Amycolatopsis</taxon>
    </lineage>
</organism>
<name>A0ABP8VGV0_9PSEU</name>
<reference evidence="4" key="1">
    <citation type="journal article" date="2019" name="Int. J. Syst. Evol. Microbiol.">
        <title>The Global Catalogue of Microorganisms (GCM) 10K type strain sequencing project: providing services to taxonomists for standard genome sequencing and annotation.</title>
        <authorList>
            <consortium name="The Broad Institute Genomics Platform"/>
            <consortium name="The Broad Institute Genome Sequencing Center for Infectious Disease"/>
            <person name="Wu L."/>
            <person name="Ma J."/>
        </authorList>
    </citation>
    <scope>NUCLEOTIDE SEQUENCE [LARGE SCALE GENOMIC DNA]</scope>
    <source>
        <strain evidence="4">JCM 18054</strain>
    </source>
</reference>
<dbReference type="PROSITE" id="PS50937">
    <property type="entry name" value="HTH_MERR_2"/>
    <property type="match status" value="1"/>
</dbReference>
<feature type="domain" description="HTH merR-type" evidence="2">
    <location>
        <begin position="12"/>
        <end position="80"/>
    </location>
</feature>
<evidence type="ECO:0000313" key="3">
    <source>
        <dbReference type="EMBL" id="GAA4661481.1"/>
    </source>
</evidence>
<dbReference type="InterPro" id="IPR000551">
    <property type="entry name" value="MerR-type_HTH_dom"/>
</dbReference>
<proteinExistence type="predicted"/>
<sequence length="140" mass="15452">MAEVIVSEVDSRMRIGELSARTGVSIRSLRYYEQRGLLTSTRTTGAHRLYNADAVARVRLLRQLFDAGLSSETIAALLPCVDTPSEDITVETLEVMRNERERIDAQISALLTTRDHLDALMARAADHLARQRGDALAATA</sequence>
<dbReference type="SMART" id="SM00422">
    <property type="entry name" value="HTH_MERR"/>
    <property type="match status" value="1"/>
</dbReference>
<comment type="caution">
    <text evidence="3">The sequence shown here is derived from an EMBL/GenBank/DDBJ whole genome shotgun (WGS) entry which is preliminary data.</text>
</comment>
<dbReference type="PRINTS" id="PR00040">
    <property type="entry name" value="HTHMERR"/>
</dbReference>
<keyword evidence="4" id="KW-1185">Reference proteome</keyword>
<dbReference type="SUPFAM" id="SSF46955">
    <property type="entry name" value="Putative DNA-binding domain"/>
    <property type="match status" value="1"/>
</dbReference>
<dbReference type="EMBL" id="BAABIB010000120">
    <property type="protein sequence ID" value="GAA4661481.1"/>
    <property type="molecule type" value="Genomic_DNA"/>
</dbReference>